<dbReference type="Gene3D" id="3.40.50.2000">
    <property type="entry name" value="Glycogen Phosphorylase B"/>
    <property type="match status" value="2"/>
</dbReference>
<gene>
    <name evidence="2" type="ORF">DS742_23080</name>
</gene>
<sequence>MRVLVINTTPFTYQGIACVIRNYCFRINSPGLELQYAVFDLHPELEKELKQSGLVYYRLASRRADSRIYFKQLKLLLKNGHFDCVHIHGNSAMMLPELVLAKNCGIEKRIVHCHNTTCNNPFLNSLLLPLFYRLSTIRLACSKEAGNWLYKGRSYTVLNNAIDTEVFRFDELKRNRNRKKLGLENQFVIGHIGRINEQKNHEYLVRVFKEFHDHMPDSKLICIGEGALRPDLEQLISDLKLEEHVMLLGEHKNVENLLNAMDCFVFPSKWEGLGMVLLEAQAGGLPCIASDAVPGEADMGLTRYLPLGNMASWCRAIEDIKNREQNRCKTSELCIRTLKHKSYDLNENIKQLVQIYFDISHAGT</sequence>
<comment type="caution">
    <text evidence="2">The sequence shown here is derived from an EMBL/GenBank/DDBJ whole genome shotgun (WGS) entry which is preliminary data.</text>
</comment>
<evidence type="ECO:0000313" key="2">
    <source>
        <dbReference type="EMBL" id="RFZ76541.1"/>
    </source>
</evidence>
<dbReference type="EMBL" id="QOHO01000079">
    <property type="protein sequence ID" value="RFZ76541.1"/>
    <property type="molecule type" value="Genomic_DNA"/>
</dbReference>
<organism evidence="2 3">
    <name type="scientific">Lacrimispora amygdalina</name>
    <dbReference type="NCBI Taxonomy" id="253257"/>
    <lineage>
        <taxon>Bacteria</taxon>
        <taxon>Bacillati</taxon>
        <taxon>Bacillota</taxon>
        <taxon>Clostridia</taxon>
        <taxon>Lachnospirales</taxon>
        <taxon>Lachnospiraceae</taxon>
        <taxon>Lacrimispora</taxon>
    </lineage>
</organism>
<dbReference type="OrthoDB" id="9804196at2"/>
<dbReference type="RefSeq" id="WP_117419315.1">
    <property type="nucleotide sequence ID" value="NZ_QOHO01000079.1"/>
</dbReference>
<dbReference type="Proteomes" id="UP000260680">
    <property type="component" value="Unassembled WGS sequence"/>
</dbReference>
<dbReference type="Pfam" id="PF00534">
    <property type="entry name" value="Glycos_transf_1"/>
    <property type="match status" value="1"/>
</dbReference>
<dbReference type="InterPro" id="IPR001296">
    <property type="entry name" value="Glyco_trans_1"/>
</dbReference>
<dbReference type="GO" id="GO:0016757">
    <property type="term" value="F:glycosyltransferase activity"/>
    <property type="evidence" value="ECO:0007669"/>
    <property type="project" value="InterPro"/>
</dbReference>
<feature type="domain" description="Glycosyl transferase family 1" evidence="1">
    <location>
        <begin position="174"/>
        <end position="298"/>
    </location>
</feature>
<dbReference type="PANTHER" id="PTHR45947">
    <property type="entry name" value="SULFOQUINOVOSYL TRANSFERASE SQD2"/>
    <property type="match status" value="1"/>
</dbReference>
<accession>A0A3E2N6M1</accession>
<reference evidence="2 3" key="1">
    <citation type="submission" date="2018-07" db="EMBL/GenBank/DDBJ databases">
        <title>New species, Clostridium PI-S10-A1B.</title>
        <authorList>
            <person name="Krishna G."/>
            <person name="Summeta K."/>
            <person name="Shikha S."/>
            <person name="Prabhu P.B."/>
            <person name="Suresh K."/>
        </authorList>
    </citation>
    <scope>NUCLEOTIDE SEQUENCE [LARGE SCALE GENOMIC DNA]</scope>
    <source>
        <strain evidence="2 3">PI-S10-A1B</strain>
    </source>
</reference>
<dbReference type="InterPro" id="IPR050194">
    <property type="entry name" value="Glycosyltransferase_grp1"/>
</dbReference>
<dbReference type="PANTHER" id="PTHR45947:SF3">
    <property type="entry name" value="SULFOQUINOVOSYL TRANSFERASE SQD2"/>
    <property type="match status" value="1"/>
</dbReference>
<evidence type="ECO:0000313" key="3">
    <source>
        <dbReference type="Proteomes" id="UP000260680"/>
    </source>
</evidence>
<name>A0A3E2N6M1_9FIRM</name>
<evidence type="ECO:0000259" key="1">
    <source>
        <dbReference type="Pfam" id="PF00534"/>
    </source>
</evidence>
<proteinExistence type="predicted"/>
<dbReference type="AlphaFoldDB" id="A0A3E2N6M1"/>
<protein>
    <submittedName>
        <fullName evidence="2">Glycosyltransferase family 1 protein</fullName>
    </submittedName>
</protein>
<dbReference type="SUPFAM" id="SSF53756">
    <property type="entry name" value="UDP-Glycosyltransferase/glycogen phosphorylase"/>
    <property type="match status" value="1"/>
</dbReference>